<dbReference type="SUPFAM" id="SSF51225">
    <property type="entry name" value="Fibre shaft of virus attachment proteins"/>
    <property type="match status" value="1"/>
</dbReference>
<evidence type="ECO:0000313" key="13">
    <source>
        <dbReference type="EMBL" id="AUG71690.1"/>
    </source>
</evidence>
<protein>
    <submittedName>
        <fullName evidence="13">Short fiber</fullName>
    </submittedName>
</protein>
<dbReference type="InterPro" id="IPR000931">
    <property type="entry name" value="Adeno_fibre"/>
</dbReference>
<evidence type="ECO:0000256" key="1">
    <source>
        <dbReference type="ARBA" id="ARBA00004147"/>
    </source>
</evidence>
<dbReference type="SUPFAM" id="SSF49835">
    <property type="entry name" value="Virus attachment protein globular domain"/>
    <property type="match status" value="1"/>
</dbReference>
<keyword evidence="5" id="KW-1048">Host nucleus</keyword>
<feature type="domain" description="Adenoviral fibre protein knob" evidence="12">
    <location>
        <begin position="179"/>
        <end position="348"/>
    </location>
</feature>
<evidence type="ECO:0000256" key="9">
    <source>
        <dbReference type="ARBA" id="ARBA00022921"/>
    </source>
</evidence>
<dbReference type="Pfam" id="PF00608">
    <property type="entry name" value="Adeno_shaft"/>
    <property type="match status" value="3"/>
</dbReference>
<dbReference type="GO" id="GO:0007155">
    <property type="term" value="P:cell adhesion"/>
    <property type="evidence" value="ECO:0007669"/>
    <property type="project" value="InterPro"/>
</dbReference>
<dbReference type="InterPro" id="IPR009013">
    <property type="entry name" value="Attachment_protein_shaft_sf"/>
</dbReference>
<dbReference type="GO" id="GO:0098671">
    <property type="term" value="P:adhesion receptor-mediated virion attachment to host cell"/>
    <property type="evidence" value="ECO:0007669"/>
    <property type="project" value="UniProtKB-KW"/>
</dbReference>
<sequence>MKRTRVDEDFNPVYPYDTTSTPAVPFISPPFVNSDGLQENPPGILSLRIDRPLYFNTQRQLALSLGNGLAITAGGELESTLSVRPNPPLVINGNSLSLRYSDPLRVVNDSLTFNFTSPLRFESGSLTFHYASPLKLMNDSLALDVEPSKGLSTDGNKLAVKLSSDLKFDNNGAIAFGIQSLWTAPTTTPNCMTYAENDSLLSLCLTKCGAHVLGSVSLTGFTGDLLNMKQTTVSIEFRFDNNGILTTSPLVNSSSWGIRQNNGIYPNPVYNALAFMPNSTVYSRGGGGEPRNNYYTQTYLRGNTQIPITLTVTYNSANTGYSLTFKWTALTNQKFAAPTASFCYISEQ</sequence>
<dbReference type="EMBL" id="MF198452">
    <property type="protein sequence ID" value="AUG71690.1"/>
    <property type="molecule type" value="Genomic_DNA"/>
</dbReference>
<evidence type="ECO:0000256" key="10">
    <source>
        <dbReference type="ARBA" id="ARBA00023165"/>
    </source>
</evidence>
<dbReference type="InterPro" id="IPR000939">
    <property type="entry name" value="Adenobir_fibre_prot_rpt/shaft"/>
</dbReference>
<keyword evidence="8" id="KW-0946">Virion</keyword>
<evidence type="ECO:0000256" key="5">
    <source>
        <dbReference type="ARBA" id="ARBA00022562"/>
    </source>
</evidence>
<dbReference type="InterPro" id="IPR008982">
    <property type="entry name" value="Adenovirus_pIV-like_att"/>
</dbReference>
<evidence type="ECO:0000256" key="8">
    <source>
        <dbReference type="ARBA" id="ARBA00022844"/>
    </source>
</evidence>
<keyword evidence="7" id="KW-1161">Viral attachment to host cell</keyword>
<evidence type="ECO:0000259" key="12">
    <source>
        <dbReference type="Pfam" id="PF00541"/>
    </source>
</evidence>
<evidence type="ECO:0000256" key="4">
    <source>
        <dbReference type="ARBA" id="ARBA00022561"/>
    </source>
</evidence>
<comment type="similarity">
    <text evidence="3">Belongs to the adenoviridae fiber family.</text>
</comment>
<dbReference type="Pfam" id="PF00541">
    <property type="entry name" value="Adeno_knob"/>
    <property type="match status" value="1"/>
</dbReference>
<comment type="subcellular location">
    <subcellularLocation>
        <location evidence="1">Host nucleus</location>
    </subcellularLocation>
    <subcellularLocation>
        <location evidence="2">Virion</location>
    </subcellularLocation>
</comment>
<evidence type="ECO:0000256" key="7">
    <source>
        <dbReference type="ARBA" id="ARBA00022804"/>
    </source>
</evidence>
<reference evidence="13" key="1">
    <citation type="journal article" date="2017" name="J. Virol.">
        <title>Rapid Cloning of Novel Rhesus Adenoviral Vaccine Vectors.</title>
        <authorList>
            <person name="Abbink P."/>
            <person name="Kirilova M."/>
            <person name="Boyd M."/>
            <person name="Mercado N.B."/>
            <person name="Li Z."/>
            <person name="Nityanandam R."/>
            <person name="Nanayakkara O."/>
            <person name="Peterson R."/>
            <person name="Larocca R.A."/>
            <person name="Aid M."/>
            <person name="Tartaglia L.J."/>
            <person name="Mutetwa T."/>
            <person name="Blass E."/>
            <person name="Jetton D."/>
            <person name="Maxfield L.F."/>
            <person name="Borducchi E.N."/>
            <person name="Handley S."/>
            <person name="Virgin H.W."/>
            <person name="Havenga M.J."/>
            <person name="Barouch D.H."/>
        </authorList>
    </citation>
    <scope>NUCLEOTIDE SEQUENCE [LARGE SCALE GENOMIC DNA]</scope>
</reference>
<dbReference type="Gene3D" id="6.20.10.20">
    <property type="match status" value="2"/>
</dbReference>
<name>A0A2H5AIB1_9ADEN</name>
<evidence type="ECO:0000256" key="6">
    <source>
        <dbReference type="ARBA" id="ARBA00022581"/>
    </source>
</evidence>
<keyword evidence="9" id="KW-0426">Late protein</keyword>
<dbReference type="PRINTS" id="PR00307">
    <property type="entry name" value="ADENOVSFIBRE"/>
</dbReference>
<keyword evidence="6" id="KW-0945">Host-virus interaction</keyword>
<keyword evidence="10" id="KW-1233">Viral attachment to host adhesion receptor</keyword>
<dbReference type="GO" id="GO:0019028">
    <property type="term" value="C:viral capsid"/>
    <property type="evidence" value="ECO:0007669"/>
    <property type="project" value="UniProtKB-KW"/>
</dbReference>
<accession>A0A2H5AIB1</accession>
<dbReference type="Gene3D" id="2.60.90.10">
    <property type="entry name" value="Adenovirus pIV-related, attachment domain"/>
    <property type="match status" value="1"/>
</dbReference>
<keyword evidence="4" id="KW-0167">Capsid protein</keyword>
<organism evidence="13">
    <name type="scientific">simian adenovirus 58</name>
    <dbReference type="NCBI Taxonomy" id="3071241"/>
    <lineage>
        <taxon>Viruses</taxon>
        <taxon>Varidnaviria</taxon>
        <taxon>Bamfordvirae</taxon>
        <taxon>Preplasmiviricota</taxon>
        <taxon>Polisuviricotina</taxon>
        <taxon>Pharingeaviricetes</taxon>
        <taxon>Rowavirales</taxon>
        <taxon>Adenoviridae</taxon>
        <taxon>Mastadenovirus</taxon>
        <taxon>Mastadenovirus russelli</taxon>
        <taxon>Human mastadenovirus G</taxon>
    </lineage>
</organism>
<proteinExistence type="inferred from homology"/>
<evidence type="ECO:0000256" key="3">
    <source>
        <dbReference type="ARBA" id="ARBA00006685"/>
    </source>
</evidence>
<dbReference type="GO" id="GO:0042025">
    <property type="term" value="C:host cell nucleus"/>
    <property type="evidence" value="ECO:0007669"/>
    <property type="project" value="UniProtKB-SubCell"/>
</dbReference>
<dbReference type="GO" id="GO:0046718">
    <property type="term" value="P:symbiont entry into host cell"/>
    <property type="evidence" value="ECO:0007669"/>
    <property type="project" value="UniProtKB-KW"/>
</dbReference>
<evidence type="ECO:0000256" key="11">
    <source>
        <dbReference type="ARBA" id="ARBA00023296"/>
    </source>
</evidence>
<evidence type="ECO:0000256" key="2">
    <source>
        <dbReference type="ARBA" id="ARBA00004328"/>
    </source>
</evidence>
<keyword evidence="11" id="KW-1160">Virus entry into host cell</keyword>
<dbReference type="InterPro" id="IPR000978">
    <property type="entry name" value="Adeno_fibre_knob"/>
</dbReference>
<dbReference type="Proteomes" id="UP000319166">
    <property type="component" value="Segment"/>
</dbReference>